<keyword evidence="2" id="KW-1185">Reference proteome</keyword>
<proteinExistence type="predicted"/>
<name>A0A4P9WEM9_9FUNG</name>
<reference evidence="2" key="1">
    <citation type="journal article" date="2018" name="Nat. Microbiol.">
        <title>Leveraging single-cell genomics to expand the fungal tree of life.</title>
        <authorList>
            <person name="Ahrendt S.R."/>
            <person name="Quandt C.A."/>
            <person name="Ciobanu D."/>
            <person name="Clum A."/>
            <person name="Salamov A."/>
            <person name="Andreopoulos B."/>
            <person name="Cheng J.F."/>
            <person name="Woyke T."/>
            <person name="Pelin A."/>
            <person name="Henrissat B."/>
            <person name="Reynolds N.K."/>
            <person name="Benny G.L."/>
            <person name="Smith M.E."/>
            <person name="James T.Y."/>
            <person name="Grigoriev I.V."/>
        </authorList>
    </citation>
    <scope>NUCLEOTIDE SEQUENCE [LARGE SCALE GENOMIC DNA]</scope>
</reference>
<gene>
    <name evidence="1" type="ORF">BDK51DRAFT_36725</name>
</gene>
<sequence length="131" mass="14499">MPQWALATRARATRGTVLTVAVCQAPGSFWGRWKMRLVASRCPNLAHLIFTRLRAPKPSQALDPPSARPPGLQNVNDLGGRMQKYAKQRFTCFLYRQHGGYNGYNLSRHWLPRSVLDGCVHVGGGGDVANV</sequence>
<dbReference type="Proteomes" id="UP000269721">
    <property type="component" value="Unassembled WGS sequence"/>
</dbReference>
<dbReference type="EMBL" id="KZ995191">
    <property type="protein sequence ID" value="RKO91181.1"/>
    <property type="molecule type" value="Genomic_DNA"/>
</dbReference>
<dbReference type="AlphaFoldDB" id="A0A4P9WEM9"/>
<evidence type="ECO:0000313" key="1">
    <source>
        <dbReference type="EMBL" id="RKO91181.1"/>
    </source>
</evidence>
<accession>A0A4P9WEM9</accession>
<protein>
    <submittedName>
        <fullName evidence="1">Uncharacterized protein</fullName>
    </submittedName>
</protein>
<evidence type="ECO:0000313" key="2">
    <source>
        <dbReference type="Proteomes" id="UP000269721"/>
    </source>
</evidence>
<organism evidence="1 2">
    <name type="scientific">Blyttiomyces helicus</name>
    <dbReference type="NCBI Taxonomy" id="388810"/>
    <lineage>
        <taxon>Eukaryota</taxon>
        <taxon>Fungi</taxon>
        <taxon>Fungi incertae sedis</taxon>
        <taxon>Chytridiomycota</taxon>
        <taxon>Chytridiomycota incertae sedis</taxon>
        <taxon>Chytridiomycetes</taxon>
        <taxon>Chytridiomycetes incertae sedis</taxon>
        <taxon>Blyttiomyces</taxon>
    </lineage>
</organism>